<evidence type="ECO:0000259" key="3">
    <source>
        <dbReference type="PROSITE" id="PS51186"/>
    </source>
</evidence>
<sequence>MLNKGYYKRDYRTVNTNLVRHFSSALMNFESKVVQLKDIPKLQEITKITFYSTYNNNLLSQEARDAIYKYLYNTEQLEQQINSNYQFVFHYVNSQLFGYTGIEYNSSEDYCYLHDFYLLPSFRGQGLGHKLMDKVKEMAIEHHYKKIHLNCHQQNTARQFYEKQGFHFVKNLNTIFNGFDLLDMEMEFNF</sequence>
<evidence type="ECO:0000256" key="2">
    <source>
        <dbReference type="ARBA" id="ARBA00023315"/>
    </source>
</evidence>
<dbReference type="InterPro" id="IPR000182">
    <property type="entry name" value="GNAT_dom"/>
</dbReference>
<dbReference type="Gene3D" id="3.40.630.30">
    <property type="match status" value="1"/>
</dbReference>
<dbReference type="CDD" id="cd04301">
    <property type="entry name" value="NAT_SF"/>
    <property type="match status" value="1"/>
</dbReference>
<keyword evidence="1" id="KW-0808">Transferase</keyword>
<dbReference type="Proteomes" id="UP001628156">
    <property type="component" value="Unassembled WGS sequence"/>
</dbReference>
<dbReference type="PANTHER" id="PTHR43420:SF47">
    <property type="entry name" value="N-ACETYLTRANSFERASE DOMAIN-CONTAINING PROTEIN"/>
    <property type="match status" value="1"/>
</dbReference>
<dbReference type="InterPro" id="IPR016181">
    <property type="entry name" value="Acyl_CoA_acyltransferase"/>
</dbReference>
<reference evidence="4 5" key="1">
    <citation type="journal article" date="2019" name="PLoS Negl. Trop. Dis.">
        <title>Whole genome sequencing of Entamoeba nuttalli reveals mammalian host-related molecular signatures and a novel octapeptide-repeat surface protein.</title>
        <authorList>
            <person name="Tanaka M."/>
            <person name="Makiuchi T."/>
            <person name="Komiyama T."/>
            <person name="Shiina T."/>
            <person name="Osaki K."/>
            <person name="Tachibana H."/>
        </authorList>
    </citation>
    <scope>NUCLEOTIDE SEQUENCE [LARGE SCALE GENOMIC DNA]</scope>
    <source>
        <strain evidence="4 5">P19-061405</strain>
    </source>
</reference>
<feature type="domain" description="N-acetyltransferase" evidence="3">
    <location>
        <begin position="27"/>
        <end position="190"/>
    </location>
</feature>
<name>A0ABQ0DBR4_9EUKA</name>
<dbReference type="InterPro" id="IPR050680">
    <property type="entry name" value="YpeA/RimI_acetyltransf"/>
</dbReference>
<protein>
    <recommendedName>
        <fullName evidence="3">N-acetyltransferase domain-containing protein</fullName>
    </recommendedName>
</protein>
<dbReference type="SUPFAM" id="SSF55729">
    <property type="entry name" value="Acyl-CoA N-acyltransferases (Nat)"/>
    <property type="match status" value="1"/>
</dbReference>
<keyword evidence="5" id="KW-1185">Reference proteome</keyword>
<comment type="caution">
    <text evidence="4">The sequence shown here is derived from an EMBL/GenBank/DDBJ whole genome shotgun (WGS) entry which is preliminary data.</text>
</comment>
<dbReference type="Pfam" id="PF13673">
    <property type="entry name" value="Acetyltransf_10"/>
    <property type="match status" value="1"/>
</dbReference>
<keyword evidence="2" id="KW-0012">Acyltransferase</keyword>
<accession>A0ABQ0DBR4</accession>
<evidence type="ECO:0000313" key="5">
    <source>
        <dbReference type="Proteomes" id="UP001628156"/>
    </source>
</evidence>
<dbReference type="PROSITE" id="PS51186">
    <property type="entry name" value="GNAT"/>
    <property type="match status" value="1"/>
</dbReference>
<evidence type="ECO:0000313" key="4">
    <source>
        <dbReference type="EMBL" id="GAB1220294.1"/>
    </source>
</evidence>
<dbReference type="PANTHER" id="PTHR43420">
    <property type="entry name" value="ACETYLTRANSFERASE"/>
    <property type="match status" value="1"/>
</dbReference>
<proteinExistence type="predicted"/>
<evidence type="ECO:0000256" key="1">
    <source>
        <dbReference type="ARBA" id="ARBA00022679"/>
    </source>
</evidence>
<dbReference type="EMBL" id="BAAFRS010000050">
    <property type="protein sequence ID" value="GAB1220294.1"/>
    <property type="molecule type" value="Genomic_DNA"/>
</dbReference>
<gene>
    <name evidence="4" type="ORF">ENUP19_0050G0076</name>
</gene>
<organism evidence="4 5">
    <name type="scientific">Entamoeba nuttalli</name>
    <dbReference type="NCBI Taxonomy" id="412467"/>
    <lineage>
        <taxon>Eukaryota</taxon>
        <taxon>Amoebozoa</taxon>
        <taxon>Evosea</taxon>
        <taxon>Archamoebae</taxon>
        <taxon>Mastigamoebida</taxon>
        <taxon>Entamoebidae</taxon>
        <taxon>Entamoeba</taxon>
    </lineage>
</organism>